<dbReference type="HAMAP" id="MF_00791">
    <property type="entry name" value="ApaG"/>
    <property type="match status" value="1"/>
</dbReference>
<dbReference type="NCBIfam" id="NF003967">
    <property type="entry name" value="PRK05461.1"/>
    <property type="match status" value="1"/>
</dbReference>
<dbReference type="InterPro" id="IPR007474">
    <property type="entry name" value="ApaG_domain"/>
</dbReference>
<evidence type="ECO:0000313" key="4">
    <source>
        <dbReference type="EMBL" id="SFQ84555.1"/>
    </source>
</evidence>
<feature type="domain" description="ApaG" evidence="3">
    <location>
        <begin position="3"/>
        <end position="127"/>
    </location>
</feature>
<evidence type="ECO:0000313" key="5">
    <source>
        <dbReference type="Proteomes" id="UP000242815"/>
    </source>
</evidence>
<protein>
    <recommendedName>
        <fullName evidence="1 2">Protein ApaG</fullName>
    </recommendedName>
</protein>
<dbReference type="InterPro" id="IPR036767">
    <property type="entry name" value="ApaG_sf"/>
</dbReference>
<dbReference type="STRING" id="1002526.SAMN05216578_106160"/>
<dbReference type="Gene3D" id="2.60.40.1470">
    <property type="entry name" value="ApaG domain"/>
    <property type="match status" value="1"/>
</dbReference>
<dbReference type="RefSeq" id="WP_090539254.1">
    <property type="nucleotide sequence ID" value="NZ_FOYD01000006.1"/>
</dbReference>
<evidence type="ECO:0000259" key="3">
    <source>
        <dbReference type="PROSITE" id="PS51087"/>
    </source>
</evidence>
<dbReference type="OrthoDB" id="9795226at2"/>
<accession>A0A1I6BUF8</accession>
<gene>
    <name evidence="2" type="primary">apaG</name>
    <name evidence="4" type="ORF">SAMN05216578_106160</name>
</gene>
<dbReference type="EMBL" id="FOYD01000006">
    <property type="protein sequence ID" value="SFQ84555.1"/>
    <property type="molecule type" value="Genomic_DNA"/>
</dbReference>
<reference evidence="4 5" key="1">
    <citation type="submission" date="2016-10" db="EMBL/GenBank/DDBJ databases">
        <authorList>
            <person name="de Groot N.N."/>
        </authorList>
    </citation>
    <scope>NUCLEOTIDE SEQUENCE [LARGE SCALE GENOMIC DNA]</scope>
    <source>
        <strain evidence="4 5">JCM 18415</strain>
    </source>
</reference>
<dbReference type="PANTHER" id="PTHR47191:SF2">
    <property type="entry name" value="OS05G0170800 PROTEIN"/>
    <property type="match status" value="1"/>
</dbReference>
<dbReference type="Proteomes" id="UP000242815">
    <property type="component" value="Unassembled WGS sequence"/>
</dbReference>
<evidence type="ECO:0000256" key="2">
    <source>
        <dbReference type="HAMAP-Rule" id="MF_00791"/>
    </source>
</evidence>
<dbReference type="AlphaFoldDB" id="A0A1I6BUF8"/>
<dbReference type="InterPro" id="IPR050718">
    <property type="entry name" value="ApaG-like"/>
</dbReference>
<name>A0A1I6BUF8_9GAMM</name>
<organism evidence="4 5">
    <name type="scientific">Halopseudomonas formosensis</name>
    <dbReference type="NCBI Taxonomy" id="1002526"/>
    <lineage>
        <taxon>Bacteria</taxon>
        <taxon>Pseudomonadati</taxon>
        <taxon>Pseudomonadota</taxon>
        <taxon>Gammaproteobacteria</taxon>
        <taxon>Pseudomonadales</taxon>
        <taxon>Pseudomonadaceae</taxon>
        <taxon>Halopseudomonas</taxon>
    </lineage>
</organism>
<proteinExistence type="inferred from homology"/>
<dbReference type="SUPFAM" id="SSF110069">
    <property type="entry name" value="ApaG-like"/>
    <property type="match status" value="1"/>
</dbReference>
<dbReference type="Pfam" id="PF04379">
    <property type="entry name" value="DUF525"/>
    <property type="match status" value="1"/>
</dbReference>
<sequence>MTDALAKNISIQVQVRYLTEQSKPADNRFAFAYTITICNKGDRTVQLLDRHWIITDGNGKIQEVRGEGVVGEQPLIQPGACHTYTSGCLLETPVGSMQGSYGMQSSDGELFRAPIAVFRLAKPNALH</sequence>
<evidence type="ECO:0000256" key="1">
    <source>
        <dbReference type="ARBA" id="ARBA00017693"/>
    </source>
</evidence>
<dbReference type="PROSITE" id="PS51087">
    <property type="entry name" value="APAG"/>
    <property type="match status" value="1"/>
</dbReference>
<dbReference type="PANTHER" id="PTHR47191">
    <property type="entry name" value="OS05G0170800 PROTEIN"/>
    <property type="match status" value="1"/>
</dbReference>
<dbReference type="InterPro" id="IPR023065">
    <property type="entry name" value="Uncharacterised_ApaG"/>
</dbReference>